<dbReference type="PROSITE" id="PS00108">
    <property type="entry name" value="PROTEIN_KINASE_ST"/>
    <property type="match status" value="1"/>
</dbReference>
<gene>
    <name evidence="9" type="ORF">TR160846</name>
</gene>
<dbReference type="InterPro" id="IPR000719">
    <property type="entry name" value="Prot_kinase_dom"/>
</dbReference>
<feature type="region of interest" description="Disordered" evidence="7">
    <location>
        <begin position="675"/>
        <end position="707"/>
    </location>
</feature>
<accession>A0A0X3P3U8</accession>
<dbReference type="EMBL" id="GEEE01016727">
    <property type="protein sequence ID" value="JAP46498.1"/>
    <property type="molecule type" value="Transcribed_RNA"/>
</dbReference>
<evidence type="ECO:0000256" key="3">
    <source>
        <dbReference type="ARBA" id="ARBA00022777"/>
    </source>
</evidence>
<dbReference type="SUPFAM" id="SSF55681">
    <property type="entry name" value="Class II aaRS and biotin synthetases"/>
    <property type="match status" value="1"/>
</dbReference>
<feature type="domain" description="Protein kinase" evidence="8">
    <location>
        <begin position="455"/>
        <end position="1046"/>
    </location>
</feature>
<proteinExistence type="inferred from homology"/>
<keyword evidence="1" id="KW-0808">Transferase</keyword>
<comment type="similarity">
    <text evidence="5">Belongs to the protein kinase superfamily. Ser/Thr protein kinase family. GCN2 subfamily.</text>
</comment>
<keyword evidence="4 6" id="KW-0067">ATP-binding</keyword>
<evidence type="ECO:0000256" key="4">
    <source>
        <dbReference type="ARBA" id="ARBA00022840"/>
    </source>
</evidence>
<dbReference type="InterPro" id="IPR045864">
    <property type="entry name" value="aa-tRNA-synth_II/BPL/LPL"/>
</dbReference>
<feature type="compositionally biased region" description="Low complexity" evidence="7">
    <location>
        <begin position="544"/>
        <end position="561"/>
    </location>
</feature>
<feature type="domain" description="Protein kinase" evidence="8">
    <location>
        <begin position="67"/>
        <end position="409"/>
    </location>
</feature>
<evidence type="ECO:0000256" key="6">
    <source>
        <dbReference type="PROSITE-ProRule" id="PRU10141"/>
    </source>
</evidence>
<dbReference type="Gene3D" id="1.10.510.10">
    <property type="entry name" value="Transferase(Phosphotransferase) domain 1"/>
    <property type="match status" value="2"/>
</dbReference>
<dbReference type="InterPro" id="IPR050339">
    <property type="entry name" value="CC_SR_Kinase"/>
</dbReference>
<dbReference type="PANTHER" id="PTHR11042:SF136">
    <property type="entry name" value="EIF-2-ALPHA KINASE GCN2"/>
    <property type="match status" value="1"/>
</dbReference>
<feature type="compositionally biased region" description="Basic residues" evidence="7">
    <location>
        <begin position="1969"/>
        <end position="1980"/>
    </location>
</feature>
<feature type="region of interest" description="Disordered" evidence="7">
    <location>
        <begin position="589"/>
        <end position="638"/>
    </location>
</feature>
<evidence type="ECO:0000259" key="8">
    <source>
        <dbReference type="PROSITE" id="PS50011"/>
    </source>
</evidence>
<feature type="region of interest" description="Disordered" evidence="7">
    <location>
        <begin position="1714"/>
        <end position="1751"/>
    </location>
</feature>
<feature type="compositionally biased region" description="Polar residues" evidence="7">
    <location>
        <begin position="1718"/>
        <end position="1729"/>
    </location>
</feature>
<feature type="region of interest" description="Disordered" evidence="7">
    <location>
        <begin position="1951"/>
        <end position="1980"/>
    </location>
</feature>
<dbReference type="InterPro" id="IPR017441">
    <property type="entry name" value="Protein_kinase_ATP_BS"/>
</dbReference>
<dbReference type="GO" id="GO:0005524">
    <property type="term" value="F:ATP binding"/>
    <property type="evidence" value="ECO:0007669"/>
    <property type="project" value="UniProtKB-UniRule"/>
</dbReference>
<dbReference type="SMART" id="SM00220">
    <property type="entry name" value="S_TKc"/>
    <property type="match status" value="1"/>
</dbReference>
<dbReference type="GO" id="GO:0004694">
    <property type="term" value="F:eukaryotic translation initiation factor 2alpha kinase activity"/>
    <property type="evidence" value="ECO:0007669"/>
    <property type="project" value="TreeGrafter"/>
</dbReference>
<feature type="region of interest" description="Disordered" evidence="7">
    <location>
        <begin position="69"/>
        <end position="93"/>
    </location>
</feature>
<feature type="compositionally biased region" description="Low complexity" evidence="7">
    <location>
        <begin position="734"/>
        <end position="748"/>
    </location>
</feature>
<dbReference type="Gene3D" id="3.30.200.20">
    <property type="entry name" value="Phosphorylase Kinase, domain 1"/>
    <property type="match status" value="1"/>
</dbReference>
<keyword evidence="2 6" id="KW-0547">Nucleotide-binding</keyword>
<organism evidence="9">
    <name type="scientific">Schistocephalus solidus</name>
    <name type="common">Tapeworm</name>
    <dbReference type="NCBI Taxonomy" id="70667"/>
    <lineage>
        <taxon>Eukaryota</taxon>
        <taxon>Metazoa</taxon>
        <taxon>Spiralia</taxon>
        <taxon>Lophotrochozoa</taxon>
        <taxon>Platyhelminthes</taxon>
        <taxon>Cestoda</taxon>
        <taxon>Eucestoda</taxon>
        <taxon>Diphyllobothriidea</taxon>
        <taxon>Diphyllobothriidae</taxon>
        <taxon>Schistocephalus</taxon>
    </lineage>
</organism>
<feature type="binding site" evidence="6">
    <location>
        <position position="484"/>
    </location>
    <ligand>
        <name>ATP</name>
        <dbReference type="ChEBI" id="CHEBI:30616"/>
    </ligand>
</feature>
<evidence type="ECO:0000256" key="5">
    <source>
        <dbReference type="ARBA" id="ARBA00037982"/>
    </source>
</evidence>
<dbReference type="GO" id="GO:0005634">
    <property type="term" value="C:nucleus"/>
    <property type="evidence" value="ECO:0007669"/>
    <property type="project" value="TreeGrafter"/>
</dbReference>
<dbReference type="SUPFAM" id="SSF56112">
    <property type="entry name" value="Protein kinase-like (PK-like)"/>
    <property type="match status" value="2"/>
</dbReference>
<evidence type="ECO:0000256" key="2">
    <source>
        <dbReference type="ARBA" id="ARBA00022741"/>
    </source>
</evidence>
<feature type="region of interest" description="Disordered" evidence="7">
    <location>
        <begin position="1"/>
        <end position="32"/>
    </location>
</feature>
<dbReference type="InterPro" id="IPR008271">
    <property type="entry name" value="Ser/Thr_kinase_AS"/>
</dbReference>
<dbReference type="GO" id="GO:0005829">
    <property type="term" value="C:cytosol"/>
    <property type="evidence" value="ECO:0007669"/>
    <property type="project" value="TreeGrafter"/>
</dbReference>
<feature type="compositionally biased region" description="Low complexity" evidence="7">
    <location>
        <begin position="1742"/>
        <end position="1751"/>
    </location>
</feature>
<feature type="region of interest" description="Disordered" evidence="7">
    <location>
        <begin position="1182"/>
        <end position="1224"/>
    </location>
</feature>
<feature type="compositionally biased region" description="Polar residues" evidence="7">
    <location>
        <begin position="683"/>
        <end position="697"/>
    </location>
</feature>
<reference evidence="9" key="1">
    <citation type="submission" date="2016-01" db="EMBL/GenBank/DDBJ databases">
        <title>Reference transcriptome for the parasite Schistocephalus solidus: insights into the molecular evolution of parasitism.</title>
        <authorList>
            <person name="Hebert F.O."/>
            <person name="Grambauer S."/>
            <person name="Barber I."/>
            <person name="Landry C.R."/>
            <person name="Aubin-Horth N."/>
        </authorList>
    </citation>
    <scope>NUCLEOTIDE SEQUENCE</scope>
</reference>
<dbReference type="Gene3D" id="3.30.930.10">
    <property type="entry name" value="Bira Bifunctional Protein, Domain 2"/>
    <property type="match status" value="1"/>
</dbReference>
<dbReference type="PROSITE" id="PS50011">
    <property type="entry name" value="PROTEIN_KINASE_DOM"/>
    <property type="match status" value="2"/>
</dbReference>
<feature type="region of interest" description="Disordered" evidence="7">
    <location>
        <begin position="540"/>
        <end position="573"/>
    </location>
</feature>
<evidence type="ECO:0000313" key="9">
    <source>
        <dbReference type="EMBL" id="JAP46498.1"/>
    </source>
</evidence>
<feature type="region of interest" description="Disordered" evidence="7">
    <location>
        <begin position="734"/>
        <end position="784"/>
    </location>
</feature>
<feature type="compositionally biased region" description="Low complexity" evidence="7">
    <location>
        <begin position="1951"/>
        <end position="1965"/>
    </location>
</feature>
<dbReference type="InterPro" id="IPR011009">
    <property type="entry name" value="Kinase-like_dom_sf"/>
</dbReference>
<feature type="compositionally biased region" description="Basic residues" evidence="7">
    <location>
        <begin position="1"/>
        <end position="10"/>
    </location>
</feature>
<feature type="compositionally biased region" description="Basic and acidic residues" evidence="7">
    <location>
        <begin position="698"/>
        <end position="707"/>
    </location>
</feature>
<dbReference type="Pfam" id="PF00069">
    <property type="entry name" value="Pkinase"/>
    <property type="match status" value="3"/>
</dbReference>
<sequence>MQVDRQHHHLHQFEGGTHLRPKGAARNHQQQHISAPVSSVEAAEGYQACPIERHCGVASLVFARPRAKLAPSVSSGRPGERSRHRSTSEDVGNQLAAVGGSTIKAIRGCCSDGPHLLPRSVASTHHPFPMRARFSAFCQHTGSPLQLTEWIFNASVVDPIASIANRISSRVTHCARLPPHPNLSRVLAIRVVKDEPPPACDGGTSNDIADWNDWYVVHLVCELPRGTPLTSLVQPVTSLKTTQSASFGTKNTITLVELERIRLIAQQVLEALQWLLRNCMSHRNLQPSNIYFDEKCRVQLAEYEFDSILDDYVDKCSKNLGIERRSTGIQPPRWKFRSPQHKDIYHLGVILLTLVAKTSWDQVDHHGGPVFSAALQSCLQQVPALKDFLQSCLSERGSSAQKLLSHAFLKDPISSIFQPMESAFQNQNDSRDNNSLLTARTEMVDGKTPRLFTDFEDFSVIGRGGFGCVLRARNIIENREYAIKCVKISHSQAETLLREIRALSGLQHDNIVRYFTSWKDVLQEPLPHASMPWALTALKTAEGSPESSSSRSSAPSSPCPSATILTGGEASNRKHATAIAATVDTSSKFMAEDREKSSSWNTVTGRRRCARKAPTSKQPQRKFNPQASPDALAHHHSDAQSIVGDTAEETDDAFLPSLPSAEASWAALPVDESHTPRGFYRPSQFTNDSSPSSGSEHASNERPTKDVVRATSTLLSGLPRAESSMIWFQASHASSDSTSSSSSSELTSFADGEPSDHASETSAGSSSESESDFEGEGNTVEGREKRRSIGIPYIIIQMELCAAKTLRRVIDHENLSSNPDRAWSLFRELADGLAYIHSKGVIHRDLKPANILLDAEDHVKIGDFGLAKPITRHQAATARKELACLIRNSKVSTQTRLSTAAGLAELALADAGTGPGGRKSLSRSIDLRSLSATAAAYRSLGMTENVGTYFYTSPEVLSDQNSRTVYDEKVDIYSLGIILFEMFYRRMHTLMERVAVLTDLRKPKIFFPTDWDSTILVNQTALIRSLLQQDPSRRPSASDLLASPLVPPLKSTESAFRKQVLEAFNNPDGNLYRFIVSNLMTVSCSRAADYLYDHSAELLLSNFGPSVGERGFRAHGSLIGGDPKLLREHALGRILYRQVSRYLESLFALHCAIPVQPPTLVPVSKRSTTACLNPAPALTSTTTTMGDSGSGIGLAASSQSGPGDPTVGVGDEEPSGTQPSIDHSASRDHFADARIITGGPIFLDAKGVPVSLPDALHVGLARFLAHAGISEFRACQLGRVYTPWPRPNPFRAVDHPSESNRAAFDLIARDYMPHNLVEVFHLLSDVARRIPLKHARFVLYLNHTALLEVMLRLIRVPTDLRVSLWRRLAEASERPEVLLCTPSSAPGAGGGGAPRPCRRILLPDLLASYHRFHAQRALTKLVRFETRNADDLKAEFLACAPKMKVETLKSIEEACHQLSQLVATIDRLGGLDNLQVIITPGLVLPCHLYSGIVFQLTVYSEQGELDSLPVCAGSDAVGDVKLEQEALIPPAERCLKRRQAEDVAARQARGAGPGKSAHPTSSISKLIVLATGGQYDHLISRFRLPRDFYAQLHFRPDRRDSAQPPTPQADLRRLLRHHTAPELLGTGAVLPTPSALGASVYIDRLVQIYMICELFRIGPSLEPFPVDFSLCHVVVSWESRSVDSHSSAMSNLLAARSAALAAADSAPVASGRAVAESSAESTGPSSLQCTADHADGGRSNQSTGVSTSATMTTLTSASQDATSRSFAFNEDLGHAGFPGTAFLDCTDPLLLAFDLVRAFWQRGISAQIVQLSTSDVIESATTMAAEFTVRVCLGTLPNGLSIITYKIWKLASATTSVTNMEQQGSAFLTYAGEPVRCCHREAVVKHVENFLRPSAPVSRFGTRKSSLPHITSSASSAQIASSLGGLGGGGGASNVLTAIGSSVITSANAASLPASSAGDGPAGSAQRTVGRRGHHRRQKH</sequence>
<keyword evidence="3" id="KW-0418">Kinase</keyword>
<evidence type="ECO:0000256" key="1">
    <source>
        <dbReference type="ARBA" id="ARBA00022679"/>
    </source>
</evidence>
<dbReference type="PANTHER" id="PTHR11042">
    <property type="entry name" value="EUKARYOTIC TRANSLATION INITIATION FACTOR 2-ALPHA KINASE EIF2-ALPHA KINASE -RELATED"/>
    <property type="match status" value="1"/>
</dbReference>
<evidence type="ECO:0000256" key="7">
    <source>
        <dbReference type="SAM" id="MobiDB-lite"/>
    </source>
</evidence>
<protein>
    <recommendedName>
        <fullName evidence="8">Protein kinase domain-containing protein</fullName>
    </recommendedName>
</protein>
<name>A0A0X3P3U8_SCHSO</name>
<dbReference type="PROSITE" id="PS00107">
    <property type="entry name" value="PROTEIN_KINASE_ATP"/>
    <property type="match status" value="1"/>
</dbReference>
<dbReference type="GO" id="GO:1990625">
    <property type="term" value="P:negative regulation of cytoplasmic translational initiation in response to stress"/>
    <property type="evidence" value="ECO:0007669"/>
    <property type="project" value="TreeGrafter"/>
</dbReference>
<feature type="compositionally biased region" description="Polar residues" evidence="7">
    <location>
        <begin position="615"/>
        <end position="627"/>
    </location>
</feature>